<reference evidence="1 2" key="1">
    <citation type="journal article" date="2016" name="Nat. Commun.">
        <title>Local admixture of amplified and diversified secreted pathogenesis determinants shapes mosaic Toxoplasma gondii genomes.</title>
        <authorList>
            <person name="Lorenzi H."/>
            <person name="Khan A."/>
            <person name="Behnke M.S."/>
            <person name="Namasivayam S."/>
            <person name="Swapna L.S."/>
            <person name="Hadjithomas M."/>
            <person name="Karamycheva S."/>
            <person name="Pinney D."/>
            <person name="Brunk B.P."/>
            <person name="Ajioka J.W."/>
            <person name="Ajzenberg D."/>
            <person name="Boothroyd J.C."/>
            <person name="Boyle J.P."/>
            <person name="Darde M.L."/>
            <person name="Diaz-Miranda M.A."/>
            <person name="Dubey J.P."/>
            <person name="Fritz H.M."/>
            <person name="Gennari S.M."/>
            <person name="Gregory B.D."/>
            <person name="Kim K."/>
            <person name="Saeij J.P."/>
            <person name="Su C."/>
            <person name="White M.W."/>
            <person name="Zhu X.Q."/>
            <person name="Howe D.K."/>
            <person name="Rosenthal B.M."/>
            <person name="Grigg M.E."/>
            <person name="Parkinson J."/>
            <person name="Liu L."/>
            <person name="Kissinger J.C."/>
            <person name="Roos D.S."/>
            <person name="Sibley L.D."/>
        </authorList>
    </citation>
    <scope>NUCLEOTIDE SEQUENCE [LARGE SCALE GENOMIC DNA]</scope>
    <source>
        <strain evidence="1 2">COUG</strain>
    </source>
</reference>
<proteinExistence type="predicted"/>
<dbReference type="VEuPathDB" id="ToxoDB:TGCOUG_392460"/>
<dbReference type="AlphaFoldDB" id="A0A2G8Y675"/>
<name>A0A2G8Y675_TOXGO</name>
<organism evidence="1 2">
    <name type="scientific">Toxoplasma gondii COUG</name>
    <dbReference type="NCBI Taxonomy" id="1074873"/>
    <lineage>
        <taxon>Eukaryota</taxon>
        <taxon>Sar</taxon>
        <taxon>Alveolata</taxon>
        <taxon>Apicomplexa</taxon>
        <taxon>Conoidasida</taxon>
        <taxon>Coccidia</taxon>
        <taxon>Eucoccidiorida</taxon>
        <taxon>Eimeriorina</taxon>
        <taxon>Sarcocystidae</taxon>
        <taxon>Toxoplasma</taxon>
    </lineage>
</organism>
<accession>A0A2G8Y675</accession>
<protein>
    <submittedName>
        <fullName evidence="1">Uncharacterized protein</fullName>
    </submittedName>
</protein>
<dbReference type="Proteomes" id="UP000236343">
    <property type="component" value="Unassembled WGS sequence"/>
</dbReference>
<evidence type="ECO:0000313" key="2">
    <source>
        <dbReference type="Proteomes" id="UP000236343"/>
    </source>
</evidence>
<comment type="caution">
    <text evidence="1">The sequence shown here is derived from an EMBL/GenBank/DDBJ whole genome shotgun (WGS) entry which is preliminary data.</text>
</comment>
<gene>
    <name evidence="1" type="ORF">TGCOUG_392460</name>
</gene>
<sequence length="142" mass="16591">MDQIPQPAVFGENQLYKDANQSPAWGVKGNRFEGNRDGQQNPTVSVTVYRYYSWIPGERSLSASSLCLILDLERCPRALFQTEAFSVVFFQSYYRRTRKSRNGRKLSNSHAKGTVFFFLALRWFLENTSFLETHPTQWDQRH</sequence>
<dbReference type="EMBL" id="AGQR02001046">
    <property type="protein sequence ID" value="PIM02761.1"/>
    <property type="molecule type" value="Genomic_DNA"/>
</dbReference>
<evidence type="ECO:0000313" key="1">
    <source>
        <dbReference type="EMBL" id="PIM02761.1"/>
    </source>
</evidence>